<dbReference type="AlphaFoldDB" id="A0A2Z5G0Z6"/>
<evidence type="ECO:0000313" key="3">
    <source>
        <dbReference type="Proteomes" id="UP000253606"/>
    </source>
</evidence>
<gene>
    <name evidence="2" type="ORF">ACPOL_2983</name>
</gene>
<proteinExistence type="predicted"/>
<name>A0A2Z5G0Z6_9BACT</name>
<dbReference type="RefSeq" id="WP_161557345.1">
    <property type="nucleotide sequence ID" value="NZ_CP030840.1"/>
</dbReference>
<protein>
    <recommendedName>
        <fullName evidence="4">DUF2141 domain-containing protein</fullName>
    </recommendedName>
</protein>
<reference evidence="2 3" key="1">
    <citation type="journal article" date="2018" name="Front. Microbiol.">
        <title>Hydrolytic Capabilities as a Key to Environmental Success: Chitinolytic and Cellulolytic Acidobacteria From Acidic Sub-arctic Soils and Boreal Peatlands.</title>
        <authorList>
            <person name="Belova S.E."/>
            <person name="Ravin N.V."/>
            <person name="Pankratov T.A."/>
            <person name="Rakitin A.L."/>
            <person name="Ivanova A.A."/>
            <person name="Beletsky A.V."/>
            <person name="Mardanov A.V."/>
            <person name="Sinninghe Damste J.S."/>
            <person name="Dedysh S.N."/>
        </authorList>
    </citation>
    <scope>NUCLEOTIDE SEQUENCE [LARGE SCALE GENOMIC DNA]</scope>
    <source>
        <strain evidence="2 3">SBC82</strain>
    </source>
</reference>
<evidence type="ECO:0000256" key="1">
    <source>
        <dbReference type="SAM" id="SignalP"/>
    </source>
</evidence>
<dbReference type="KEGG" id="abas:ACPOL_2983"/>
<dbReference type="Proteomes" id="UP000253606">
    <property type="component" value="Chromosome"/>
</dbReference>
<evidence type="ECO:0000313" key="2">
    <source>
        <dbReference type="EMBL" id="AXC12285.1"/>
    </source>
</evidence>
<feature type="chain" id="PRO_5016333509" description="DUF2141 domain-containing protein" evidence="1">
    <location>
        <begin position="28"/>
        <end position="154"/>
    </location>
</feature>
<keyword evidence="3" id="KW-1185">Reference proteome</keyword>
<feature type="signal peptide" evidence="1">
    <location>
        <begin position="1"/>
        <end position="27"/>
    </location>
</feature>
<sequence length="154" mass="16665">MIRARFLGKPMSLFLVLSLLCTVPLPAQSPNPATLTIHIINARNAKGVMRVALFHSPEGFPGDSSKALRTQPAKIDPQTLNAQAVFSGVPQGTYAVMVFHDENNDGKLDKNMLGIPREGFGASNSAAKKMHAPVFDEAKFSLTSDQSVEVKLIY</sequence>
<evidence type="ECO:0008006" key="4">
    <source>
        <dbReference type="Google" id="ProtNLM"/>
    </source>
</evidence>
<keyword evidence="1" id="KW-0732">Signal</keyword>
<accession>A0A2Z5G0Z6</accession>
<dbReference type="EMBL" id="CP030840">
    <property type="protein sequence ID" value="AXC12285.1"/>
    <property type="molecule type" value="Genomic_DNA"/>
</dbReference>
<organism evidence="2 3">
    <name type="scientific">Acidisarcina polymorpha</name>
    <dbReference type="NCBI Taxonomy" id="2211140"/>
    <lineage>
        <taxon>Bacteria</taxon>
        <taxon>Pseudomonadati</taxon>
        <taxon>Acidobacteriota</taxon>
        <taxon>Terriglobia</taxon>
        <taxon>Terriglobales</taxon>
        <taxon>Acidobacteriaceae</taxon>
        <taxon>Acidisarcina</taxon>
    </lineage>
</organism>
<dbReference type="InterPro" id="IPR018673">
    <property type="entry name" value="DUF2141"/>
</dbReference>
<dbReference type="Pfam" id="PF09912">
    <property type="entry name" value="DUF2141"/>
    <property type="match status" value="1"/>
</dbReference>